<dbReference type="InterPro" id="IPR036271">
    <property type="entry name" value="Tet_transcr_reg_TetR-rel_C_sf"/>
</dbReference>
<dbReference type="Proteomes" id="UP000636960">
    <property type="component" value="Unassembled WGS sequence"/>
</dbReference>
<evidence type="ECO:0000256" key="2">
    <source>
        <dbReference type="PROSITE-ProRule" id="PRU00335"/>
    </source>
</evidence>
<dbReference type="InterPro" id="IPR041490">
    <property type="entry name" value="KstR2_TetR_C"/>
</dbReference>
<gene>
    <name evidence="4" type="ORF">Ari01nite_28790</name>
</gene>
<evidence type="ECO:0000313" key="5">
    <source>
        <dbReference type="Proteomes" id="UP000636960"/>
    </source>
</evidence>
<reference evidence="4" key="1">
    <citation type="submission" date="2021-01" db="EMBL/GenBank/DDBJ databases">
        <title>Whole genome shotgun sequence of Actinoplanes rishiriensis NBRC 108556.</title>
        <authorList>
            <person name="Komaki H."/>
            <person name="Tamura T."/>
        </authorList>
    </citation>
    <scope>NUCLEOTIDE SEQUENCE</scope>
    <source>
        <strain evidence="4">NBRC 108556</strain>
    </source>
</reference>
<dbReference type="Gene3D" id="1.10.10.60">
    <property type="entry name" value="Homeodomain-like"/>
    <property type="match status" value="2"/>
</dbReference>
<dbReference type="Gene3D" id="1.10.357.10">
    <property type="entry name" value="Tetracycline Repressor, domain 2"/>
    <property type="match status" value="2"/>
</dbReference>
<feature type="domain" description="HTH tetR-type" evidence="3">
    <location>
        <begin position="11"/>
        <end position="71"/>
    </location>
</feature>
<dbReference type="GO" id="GO:0003700">
    <property type="term" value="F:DNA-binding transcription factor activity"/>
    <property type="evidence" value="ECO:0007669"/>
    <property type="project" value="TreeGrafter"/>
</dbReference>
<organism evidence="4 5">
    <name type="scientific">Paractinoplanes rishiriensis</name>
    <dbReference type="NCBI Taxonomy" id="1050105"/>
    <lineage>
        <taxon>Bacteria</taxon>
        <taxon>Bacillati</taxon>
        <taxon>Actinomycetota</taxon>
        <taxon>Actinomycetes</taxon>
        <taxon>Micromonosporales</taxon>
        <taxon>Micromonosporaceae</taxon>
        <taxon>Paractinoplanes</taxon>
    </lineage>
</organism>
<dbReference type="PROSITE" id="PS01081">
    <property type="entry name" value="HTH_TETR_1"/>
    <property type="match status" value="1"/>
</dbReference>
<feature type="domain" description="HTH tetR-type" evidence="3">
    <location>
        <begin position="209"/>
        <end position="269"/>
    </location>
</feature>
<dbReference type="PANTHER" id="PTHR30055:SF237">
    <property type="entry name" value="TRANSCRIPTIONAL REPRESSOR MCE3R"/>
    <property type="match status" value="1"/>
</dbReference>
<sequence>MSSAAVRKRPKDRKAQIAQVSAELFCVHGYHGVSLEEIAATVGISAPAVYRHFPSKYAILVAATRGLIDATLDATGLPPAADPWATLDAQVGALARLSVAHRRTGGLYQWEWRYLTDEHRTEFGTDLLVLRERLVAPLLAARTEIAPEDADALVRAVLSVFGSLSTHRGPIAKGRAEQLLSRVARSVLRGEPPTPVPPPGAPVPPVRPATRREILLAEAIRLFRRRGYHAVNLEDIGRAAGTTASSVYRYFPSKADLLAAAFYRASERVAEATAAALAGADDDASALARMVDSYVDLTFERSDLVSVYLAENNNLPEADRHELRKVQRLHVEEWVRLLGAARPGLAVPEARVLVHAALNIVTDLSRWVRFDRRTGMDRHLSRLMHAVMSA</sequence>
<evidence type="ECO:0000313" key="4">
    <source>
        <dbReference type="EMBL" id="GIE95414.1"/>
    </source>
</evidence>
<keyword evidence="1 2" id="KW-0238">DNA-binding</keyword>
<dbReference type="RefSeq" id="WP_203781713.1">
    <property type="nucleotide sequence ID" value="NZ_BOMV01000028.1"/>
</dbReference>
<dbReference type="InterPro" id="IPR023772">
    <property type="entry name" value="DNA-bd_HTH_TetR-type_CS"/>
</dbReference>
<dbReference type="AlphaFoldDB" id="A0A919JXE6"/>
<evidence type="ECO:0000259" key="3">
    <source>
        <dbReference type="PROSITE" id="PS50977"/>
    </source>
</evidence>
<dbReference type="Pfam" id="PF17932">
    <property type="entry name" value="TetR_C_24"/>
    <property type="match status" value="1"/>
</dbReference>
<dbReference type="InterPro" id="IPR009057">
    <property type="entry name" value="Homeodomain-like_sf"/>
</dbReference>
<dbReference type="SUPFAM" id="SSF46689">
    <property type="entry name" value="Homeodomain-like"/>
    <property type="match status" value="2"/>
</dbReference>
<proteinExistence type="predicted"/>
<dbReference type="PROSITE" id="PS50977">
    <property type="entry name" value="HTH_TETR_2"/>
    <property type="match status" value="2"/>
</dbReference>
<keyword evidence="5" id="KW-1185">Reference proteome</keyword>
<evidence type="ECO:0000256" key="1">
    <source>
        <dbReference type="ARBA" id="ARBA00023125"/>
    </source>
</evidence>
<dbReference type="SUPFAM" id="SSF48498">
    <property type="entry name" value="Tetracyclin repressor-like, C-terminal domain"/>
    <property type="match status" value="1"/>
</dbReference>
<dbReference type="InterPro" id="IPR050109">
    <property type="entry name" value="HTH-type_TetR-like_transc_reg"/>
</dbReference>
<dbReference type="PRINTS" id="PR00455">
    <property type="entry name" value="HTHTETR"/>
</dbReference>
<dbReference type="Pfam" id="PF00440">
    <property type="entry name" value="TetR_N"/>
    <property type="match status" value="2"/>
</dbReference>
<accession>A0A919JXE6</accession>
<dbReference type="EMBL" id="BOMV01000028">
    <property type="protein sequence ID" value="GIE95414.1"/>
    <property type="molecule type" value="Genomic_DNA"/>
</dbReference>
<dbReference type="GO" id="GO:0000976">
    <property type="term" value="F:transcription cis-regulatory region binding"/>
    <property type="evidence" value="ECO:0007669"/>
    <property type="project" value="TreeGrafter"/>
</dbReference>
<protein>
    <submittedName>
        <fullName evidence="4">TetR family transcriptional regulator</fullName>
    </submittedName>
</protein>
<feature type="DNA-binding region" description="H-T-H motif" evidence="2">
    <location>
        <begin position="232"/>
        <end position="251"/>
    </location>
</feature>
<comment type="caution">
    <text evidence="4">The sequence shown here is derived from an EMBL/GenBank/DDBJ whole genome shotgun (WGS) entry which is preliminary data.</text>
</comment>
<feature type="DNA-binding region" description="H-T-H motif" evidence="2">
    <location>
        <begin position="34"/>
        <end position="53"/>
    </location>
</feature>
<name>A0A919JXE6_9ACTN</name>
<dbReference type="PANTHER" id="PTHR30055">
    <property type="entry name" value="HTH-TYPE TRANSCRIPTIONAL REGULATOR RUTR"/>
    <property type="match status" value="1"/>
</dbReference>
<dbReference type="InterPro" id="IPR001647">
    <property type="entry name" value="HTH_TetR"/>
</dbReference>